<dbReference type="Proteomes" id="UP000673975">
    <property type="component" value="Unassembled WGS sequence"/>
</dbReference>
<evidence type="ECO:0000313" key="2">
    <source>
        <dbReference type="Proteomes" id="UP000673975"/>
    </source>
</evidence>
<protein>
    <submittedName>
        <fullName evidence="1">DUF932 domain-containing protein</fullName>
    </submittedName>
</protein>
<organism evidence="1 2">
    <name type="scientific">Natronogracilivirga saccharolytica</name>
    <dbReference type="NCBI Taxonomy" id="2812953"/>
    <lineage>
        <taxon>Bacteria</taxon>
        <taxon>Pseudomonadati</taxon>
        <taxon>Balneolota</taxon>
        <taxon>Balneolia</taxon>
        <taxon>Balneolales</taxon>
        <taxon>Cyclonatronaceae</taxon>
        <taxon>Natronogracilivirga</taxon>
    </lineage>
</organism>
<dbReference type="InterPro" id="IPR026325">
    <property type="entry name" value="DUF932"/>
</dbReference>
<sequence>MNLQPFCFPVIERPVFVDNADGQIIDPENPETFLTNGHKAIVREDTNELISIVKSSYEVVRNADLIDSALRELAVSGTSFRIDPSHSFVDNNRMRLQITFPELKMRDRESDLALSVFIHNSYDCSESVRFFFGAIRAICSNGMVFGEVLARYNSRHTSGFNLTDLGDRLHEAASQLDVIQQRIDHLEVQPVTDELMVSVSENISKRLAEQVISQEEMGRLSQYTLLNRLTNHISHKIEPRKRARYQQSVSKVFAL</sequence>
<name>A0A8J7RNH4_9BACT</name>
<dbReference type="RefSeq" id="WP_210512184.1">
    <property type="nucleotide sequence ID" value="NZ_JAFIDN010000007.1"/>
</dbReference>
<keyword evidence="2" id="KW-1185">Reference proteome</keyword>
<evidence type="ECO:0000313" key="1">
    <source>
        <dbReference type="EMBL" id="MBP3192979.1"/>
    </source>
</evidence>
<reference evidence="1" key="1">
    <citation type="submission" date="2021-02" db="EMBL/GenBank/DDBJ databases">
        <title>Natronogracilivirga saccharolytica gen. nov. sp. nov. a new anaerobic, haloalkiliphilic carbohydrate-fermenting bacterium from soda lake and proposing of Cyclonatronumiaceae fam. nov. in the phylum Balneolaeota.</title>
        <authorList>
            <person name="Zhilina T.N."/>
            <person name="Sorokin D.Y."/>
            <person name="Zavarzina D.G."/>
            <person name="Toshchakov S.V."/>
            <person name="Kublanov I.V."/>
        </authorList>
    </citation>
    <scope>NUCLEOTIDE SEQUENCE</scope>
    <source>
        <strain evidence="1">Z-1702</strain>
    </source>
</reference>
<gene>
    <name evidence="1" type="ORF">NATSA_09925</name>
</gene>
<proteinExistence type="predicted"/>
<dbReference type="AlphaFoldDB" id="A0A8J7RNH4"/>
<dbReference type="Pfam" id="PF06067">
    <property type="entry name" value="DUF932"/>
    <property type="match status" value="1"/>
</dbReference>
<dbReference type="EMBL" id="JAFIDN010000007">
    <property type="protein sequence ID" value="MBP3192979.1"/>
    <property type="molecule type" value="Genomic_DNA"/>
</dbReference>
<accession>A0A8J7RNH4</accession>
<comment type="caution">
    <text evidence="1">The sequence shown here is derived from an EMBL/GenBank/DDBJ whole genome shotgun (WGS) entry which is preliminary data.</text>
</comment>